<dbReference type="InterPro" id="IPR001762">
    <property type="entry name" value="Disintegrin_dom"/>
</dbReference>
<feature type="region of interest" description="Disordered" evidence="6">
    <location>
        <begin position="705"/>
        <end position="751"/>
    </location>
</feature>
<dbReference type="RefSeq" id="XP_038058241.1">
    <property type="nucleotide sequence ID" value="XM_038202313.1"/>
</dbReference>
<dbReference type="GO" id="GO:0046872">
    <property type="term" value="F:metal ion binding"/>
    <property type="evidence" value="ECO:0007669"/>
    <property type="project" value="UniProtKB-KW"/>
</dbReference>
<feature type="transmembrane region" description="Helical" evidence="7">
    <location>
        <begin position="669"/>
        <end position="694"/>
    </location>
</feature>
<evidence type="ECO:0000256" key="5">
    <source>
        <dbReference type="SAM" id="Coils"/>
    </source>
</evidence>
<dbReference type="AlphaFoldDB" id="A0A914A4D6"/>
<feature type="binding site" evidence="4">
    <location>
        <position position="377"/>
    </location>
    <ligand>
        <name>Zn(2+)</name>
        <dbReference type="ChEBI" id="CHEBI:29105"/>
        <note>catalytic</note>
    </ligand>
</feature>
<evidence type="ECO:0000256" key="4">
    <source>
        <dbReference type="PROSITE-ProRule" id="PRU00276"/>
    </source>
</evidence>
<dbReference type="OrthoDB" id="2149267at2759"/>
<dbReference type="GO" id="GO:0007219">
    <property type="term" value="P:Notch signaling pathway"/>
    <property type="evidence" value="ECO:0007669"/>
    <property type="project" value="TreeGrafter"/>
</dbReference>
<dbReference type="OMA" id="FIRHYEM"/>
<dbReference type="PROSITE" id="PS50215">
    <property type="entry name" value="ADAM_MEPRO"/>
    <property type="match status" value="1"/>
</dbReference>
<dbReference type="Pfam" id="PF21299">
    <property type="entry name" value="ADAM10_Cys-rich"/>
    <property type="match status" value="1"/>
</dbReference>
<dbReference type="SUPFAM" id="SSF57552">
    <property type="entry name" value="Blood coagulation inhibitor (disintegrin)"/>
    <property type="match status" value="1"/>
</dbReference>
<keyword evidence="12" id="KW-1185">Reference proteome</keyword>
<dbReference type="InterPro" id="IPR049038">
    <property type="entry name" value="ADAM10_Cys-rich"/>
</dbReference>
<proteinExistence type="predicted"/>
<protein>
    <recommendedName>
        <fullName evidence="2">ADAM10 endopeptidase</fullName>
        <ecNumber evidence="2">3.4.24.81</ecNumber>
    </recommendedName>
</protein>
<dbReference type="PROSITE" id="PS50214">
    <property type="entry name" value="DISINTEGRIN_2"/>
    <property type="match status" value="1"/>
</dbReference>
<evidence type="ECO:0000259" key="9">
    <source>
        <dbReference type="PROSITE" id="PS50214"/>
    </source>
</evidence>
<evidence type="ECO:0000256" key="1">
    <source>
        <dbReference type="ARBA" id="ARBA00001809"/>
    </source>
</evidence>
<keyword evidence="7" id="KW-0472">Membrane</keyword>
<dbReference type="InterPro" id="IPR051489">
    <property type="entry name" value="ADAM_Metalloproteinase"/>
</dbReference>
<evidence type="ECO:0000259" key="10">
    <source>
        <dbReference type="PROSITE" id="PS50215"/>
    </source>
</evidence>
<reference evidence="11" key="1">
    <citation type="submission" date="2022-11" db="UniProtKB">
        <authorList>
            <consortium name="EnsemblMetazoa"/>
        </authorList>
    </citation>
    <scope>IDENTIFICATION</scope>
</reference>
<dbReference type="PANTHER" id="PTHR45702:SF2">
    <property type="entry name" value="KUZBANIAN, ISOFORM A"/>
    <property type="match status" value="1"/>
</dbReference>
<feature type="signal peptide" evidence="8">
    <location>
        <begin position="1"/>
        <end position="20"/>
    </location>
</feature>
<feature type="domain" description="Disintegrin" evidence="9">
    <location>
        <begin position="448"/>
        <end position="545"/>
    </location>
</feature>
<dbReference type="Pfam" id="PF13574">
    <property type="entry name" value="Reprolysin_2"/>
    <property type="match status" value="1"/>
</dbReference>
<dbReference type="GO" id="GO:0004222">
    <property type="term" value="F:metalloendopeptidase activity"/>
    <property type="evidence" value="ECO:0007669"/>
    <property type="project" value="InterPro"/>
</dbReference>
<keyword evidence="8" id="KW-0732">Signal</keyword>
<dbReference type="GO" id="GO:0006509">
    <property type="term" value="P:membrane protein ectodomain proteolysis"/>
    <property type="evidence" value="ECO:0007669"/>
    <property type="project" value="TreeGrafter"/>
</dbReference>
<dbReference type="EnsemblMetazoa" id="XM_038202313.1">
    <property type="protein sequence ID" value="XP_038058241.1"/>
    <property type="gene ID" value="LOC119729650"/>
</dbReference>
<dbReference type="SUPFAM" id="SSF55486">
    <property type="entry name" value="Metalloproteases ('zincins'), catalytic domain"/>
    <property type="match status" value="1"/>
</dbReference>
<evidence type="ECO:0000256" key="7">
    <source>
        <dbReference type="SAM" id="Phobius"/>
    </source>
</evidence>
<dbReference type="Proteomes" id="UP000887568">
    <property type="component" value="Unplaced"/>
</dbReference>
<dbReference type="InterPro" id="IPR024079">
    <property type="entry name" value="MetalloPept_cat_dom_sf"/>
</dbReference>
<evidence type="ECO:0000256" key="6">
    <source>
        <dbReference type="SAM" id="MobiDB-lite"/>
    </source>
</evidence>
<dbReference type="GO" id="GO:0005886">
    <property type="term" value="C:plasma membrane"/>
    <property type="evidence" value="ECO:0007669"/>
    <property type="project" value="TreeGrafter"/>
</dbReference>
<sequence>MSSAKIILAIILVTSWKSGASKAPTLSPFIRHYEMLNYNLDAVHQQHRRAVRSLGQQNVELTFTAHKRDFHLRLRRDTSVFLPSVTLETSSGKEVPDVSYFYNGELAGEEGSYCHGSITDGLFQGKIHVGEETYAIEPAANYLKDPESHSVIYEAKDLDYSSLGSSGCGMVSEMQKRMEEKMKEMQKEEQKQEEVHDDGSSYFSRHKRQAPLAQTCTLYIQTDIEFYKRFGESKQAVVQQIGEHVQAASAIYSRTDFGEYKDINFAVAKIRIFTGLSDDYPFSNPNLGVEKYLDLASKGDFSAYCLAYTFTNRDFANGILGLAWIATTVAGSTGGLCAPELSRGGTTLNTGIVTTNNYGMPVPPLMSHNTFAHEIGHSFGSNHDPATDQVCSPGGTRGNYLMFAYATSGTLANNDDFSTCSIREITNVLGSVFTGTSKRNCFVSMSSVTLCGNEVVEDGEMCDCGFEETCDDPCCIAQNADNTRTNACQLKVTAECSSQQGNCCDRETCTFLSTNVVCQMEDECSLSANCSGSSYICGTGAAKPDRTTCDGGRKFCRSGGCSESVCIISNLEECQCKSDNEKCQVCCQNIGQPQSCVAASRINIVGPGNTVLNKVHGSPCDDYMGYCDVFDICRLANEDGPLAGIIRKIFYNEEDQLTDVIWTWIKTNWWVIVIVIVIMIIVMFLVVFICERLIPTTNPWHKEREEMSRRSSVNVRLQKKRNRGSRYYGDQPNQPSFDQHPDNAESRATRF</sequence>
<dbReference type="InterPro" id="IPR036436">
    <property type="entry name" value="Disintegrin_dom_sf"/>
</dbReference>
<keyword evidence="4" id="KW-0479">Metal-binding</keyword>
<name>A0A914A4D6_PATMI</name>
<keyword evidence="5" id="KW-0175">Coiled coil</keyword>
<dbReference type="PANTHER" id="PTHR45702">
    <property type="entry name" value="ADAM10/ADAM17 METALLOPEPTIDASE FAMILY MEMBER"/>
    <property type="match status" value="1"/>
</dbReference>
<comment type="catalytic activity">
    <reaction evidence="1">
        <text>Endopeptidase of broad specificity.</text>
        <dbReference type="EC" id="3.4.24.81"/>
    </reaction>
</comment>
<evidence type="ECO:0000256" key="2">
    <source>
        <dbReference type="ARBA" id="ARBA00012332"/>
    </source>
</evidence>
<feature type="domain" description="Peptidase M12B" evidence="10">
    <location>
        <begin position="214"/>
        <end position="429"/>
    </location>
</feature>
<dbReference type="GeneID" id="119729650"/>
<keyword evidence="7" id="KW-1133">Transmembrane helix</keyword>
<evidence type="ECO:0000313" key="12">
    <source>
        <dbReference type="Proteomes" id="UP000887568"/>
    </source>
</evidence>
<dbReference type="InterPro" id="IPR001590">
    <property type="entry name" value="Peptidase_M12B"/>
</dbReference>
<feature type="coiled-coil region" evidence="5">
    <location>
        <begin position="171"/>
        <end position="198"/>
    </location>
</feature>
<dbReference type="Gene3D" id="4.10.70.10">
    <property type="entry name" value="Disintegrin domain"/>
    <property type="match status" value="1"/>
</dbReference>
<keyword evidence="3" id="KW-0165">Cleavage on pair of basic residues</keyword>
<keyword evidence="7" id="KW-0812">Transmembrane</keyword>
<dbReference type="EC" id="3.4.24.81" evidence="2"/>
<feature type="chain" id="PRO_5037686665" description="ADAM10 endopeptidase" evidence="8">
    <location>
        <begin position="21"/>
        <end position="751"/>
    </location>
</feature>
<feature type="binding site" evidence="4">
    <location>
        <position position="373"/>
    </location>
    <ligand>
        <name>Zn(2+)</name>
        <dbReference type="ChEBI" id="CHEBI:29105"/>
        <note>catalytic</note>
    </ligand>
</feature>
<evidence type="ECO:0000313" key="11">
    <source>
        <dbReference type="EnsemblMetazoa" id="XP_038058241.1"/>
    </source>
</evidence>
<feature type="active site" evidence="4">
    <location>
        <position position="374"/>
    </location>
</feature>
<accession>A0A914A4D6</accession>
<dbReference type="Gene3D" id="3.40.390.10">
    <property type="entry name" value="Collagenase (Catalytic Domain)"/>
    <property type="match status" value="1"/>
</dbReference>
<dbReference type="Pfam" id="PF00200">
    <property type="entry name" value="Disintegrin"/>
    <property type="match status" value="1"/>
</dbReference>
<evidence type="ECO:0000256" key="8">
    <source>
        <dbReference type="SAM" id="SignalP"/>
    </source>
</evidence>
<feature type="binding site" evidence="4">
    <location>
        <position position="383"/>
    </location>
    <ligand>
        <name>Zn(2+)</name>
        <dbReference type="ChEBI" id="CHEBI:29105"/>
        <note>catalytic</note>
    </ligand>
</feature>
<dbReference type="SMART" id="SM00050">
    <property type="entry name" value="DISIN"/>
    <property type="match status" value="1"/>
</dbReference>
<evidence type="ECO:0000256" key="3">
    <source>
        <dbReference type="ARBA" id="ARBA00022685"/>
    </source>
</evidence>
<keyword evidence="4" id="KW-0862">Zinc</keyword>
<feature type="compositionally biased region" description="Basic and acidic residues" evidence="6">
    <location>
        <begin position="739"/>
        <end position="751"/>
    </location>
</feature>
<organism evidence="11 12">
    <name type="scientific">Patiria miniata</name>
    <name type="common">Bat star</name>
    <name type="synonym">Asterina miniata</name>
    <dbReference type="NCBI Taxonomy" id="46514"/>
    <lineage>
        <taxon>Eukaryota</taxon>
        <taxon>Metazoa</taxon>
        <taxon>Echinodermata</taxon>
        <taxon>Eleutherozoa</taxon>
        <taxon>Asterozoa</taxon>
        <taxon>Asteroidea</taxon>
        <taxon>Valvatacea</taxon>
        <taxon>Valvatida</taxon>
        <taxon>Asterinidae</taxon>
        <taxon>Patiria</taxon>
    </lineage>
</organism>
<comment type="caution">
    <text evidence="4">Lacks conserved residue(s) required for the propagation of feature annotation.</text>
</comment>